<dbReference type="GO" id="GO:0016491">
    <property type="term" value="F:oxidoreductase activity"/>
    <property type="evidence" value="ECO:0007669"/>
    <property type="project" value="InterPro"/>
</dbReference>
<gene>
    <name evidence="2" type="ordered locus">Clocel_0454</name>
</gene>
<dbReference type="InterPro" id="IPR002937">
    <property type="entry name" value="Amino_oxidase"/>
</dbReference>
<evidence type="ECO:0000259" key="1">
    <source>
        <dbReference type="Pfam" id="PF01593"/>
    </source>
</evidence>
<dbReference type="Pfam" id="PF01593">
    <property type="entry name" value="Amino_oxidase"/>
    <property type="match status" value="1"/>
</dbReference>
<dbReference type="RefSeq" id="WP_010075000.1">
    <property type="nucleotide sequence ID" value="NC_014393.1"/>
</dbReference>
<dbReference type="PROSITE" id="PS51257">
    <property type="entry name" value="PROKAR_LIPOPROTEIN"/>
    <property type="match status" value="1"/>
</dbReference>
<reference evidence="2 3" key="1">
    <citation type="submission" date="2010-08" db="EMBL/GenBank/DDBJ databases">
        <title>Complete sequence of Clostridium cellulovorans 743B.</title>
        <authorList>
            <consortium name="US DOE Joint Genome Institute"/>
            <person name="Lucas S."/>
            <person name="Copeland A."/>
            <person name="Lapidus A."/>
            <person name="Cheng J.-F."/>
            <person name="Bruce D."/>
            <person name="Goodwin L."/>
            <person name="Pitluck S."/>
            <person name="Chertkov O."/>
            <person name="Detter J.C."/>
            <person name="Han C."/>
            <person name="Tapia R."/>
            <person name="Land M."/>
            <person name="Hauser L."/>
            <person name="Chang Y.-J."/>
            <person name="Jeffries C."/>
            <person name="Kyrpides N."/>
            <person name="Ivanova N."/>
            <person name="Mikhailova N."/>
            <person name="Hemme C.L."/>
            <person name="Woyke T."/>
        </authorList>
    </citation>
    <scope>NUCLEOTIDE SEQUENCE [LARGE SCALE GENOMIC DNA]</scope>
    <source>
        <strain evidence="3">ATCC 35296 / DSM 3052 / OCM 3 / 743B</strain>
    </source>
</reference>
<evidence type="ECO:0000313" key="3">
    <source>
        <dbReference type="Proteomes" id="UP000002730"/>
    </source>
</evidence>
<organism evidence="2 3">
    <name type="scientific">Clostridium cellulovorans (strain ATCC 35296 / DSM 3052 / OCM 3 / 743B)</name>
    <dbReference type="NCBI Taxonomy" id="573061"/>
    <lineage>
        <taxon>Bacteria</taxon>
        <taxon>Bacillati</taxon>
        <taxon>Bacillota</taxon>
        <taxon>Clostridia</taxon>
        <taxon>Eubacteriales</taxon>
        <taxon>Clostridiaceae</taxon>
        <taxon>Clostridium</taxon>
    </lineage>
</organism>
<dbReference type="SUPFAM" id="SSF51905">
    <property type="entry name" value="FAD/NAD(P)-binding domain"/>
    <property type="match status" value="1"/>
</dbReference>
<dbReference type="OrthoDB" id="9814556at2"/>
<dbReference type="KEGG" id="ccb:Clocel_0454"/>
<keyword evidence="3" id="KW-1185">Reference proteome</keyword>
<protein>
    <submittedName>
        <fullName evidence="2">Amine oxidase</fullName>
    </submittedName>
</protein>
<dbReference type="GO" id="GO:0016116">
    <property type="term" value="P:carotenoid metabolic process"/>
    <property type="evidence" value="ECO:0007669"/>
    <property type="project" value="InterPro"/>
</dbReference>
<dbReference type="STRING" id="573061.Clocel_0454"/>
<sequence>MKKIIIIGAGISGLSAGCYGQMKGYETEIFELQGTVGGLCTTWNRKGYLIDGCIDWLIGINPDNYLYDSWKELGVFEGDGFIQHDYSMQVEDGLGKKLILYSDINKLEEHLLQLSPIDEPLIKELSEAIRISAFSSKTVKPVFNKKFATMSLYDFLQQFKDRFLREALGVTLIPLQPKEYPVGTFIFRHSFYNRKDASWSIGGSLAFAQRIENKYKALGGKINYRVEVQEVIVKDNKAVGVRLADGSEHYADYVISTIDGYKTVFDLLKGKYLNDEIKQLFNEEKDLPSSMQISLGIHCDLSEEPHNIVLKLKEPFVVGDKINSYLYLKQFSFDKLMCKPGKSVITSIIETDYEYWDDLHKDIYKYNLEKERLCEIFIKIIEERFPQVKGKIEVTDVATPVTYNRYTGVWKGSYLGWWNMSATTLPAVLPGLENFYIAGQWAEALGGLPISMMTGKGVITKISEI</sequence>
<accession>D9SQG3</accession>
<dbReference type="Gene3D" id="3.50.50.60">
    <property type="entry name" value="FAD/NAD(P)-binding domain"/>
    <property type="match status" value="2"/>
</dbReference>
<evidence type="ECO:0000313" key="2">
    <source>
        <dbReference type="EMBL" id="ADL50230.1"/>
    </source>
</evidence>
<dbReference type="InterPro" id="IPR045892">
    <property type="entry name" value="CrtISO-like"/>
</dbReference>
<dbReference type="PANTHER" id="PTHR46313">
    <property type="match status" value="1"/>
</dbReference>
<name>D9SQG3_CLOC7</name>
<feature type="domain" description="Amine oxidase" evidence="1">
    <location>
        <begin position="11"/>
        <end position="442"/>
    </location>
</feature>
<dbReference type="EMBL" id="CP002160">
    <property type="protein sequence ID" value="ADL50230.1"/>
    <property type="molecule type" value="Genomic_DNA"/>
</dbReference>
<dbReference type="InterPro" id="IPR036188">
    <property type="entry name" value="FAD/NAD-bd_sf"/>
</dbReference>
<proteinExistence type="predicted"/>
<dbReference type="PANTHER" id="PTHR46313:SF3">
    <property type="entry name" value="PROLYCOPENE ISOMERASE, CHLOROPLASTIC"/>
    <property type="match status" value="1"/>
</dbReference>
<dbReference type="Proteomes" id="UP000002730">
    <property type="component" value="Chromosome"/>
</dbReference>
<dbReference type="eggNOG" id="COG1233">
    <property type="taxonomic scope" value="Bacteria"/>
</dbReference>
<dbReference type="HOGENOM" id="CLU_019722_3_0_9"/>
<dbReference type="AlphaFoldDB" id="D9SQG3"/>